<proteinExistence type="predicted"/>
<name>X1AYN6_9ZZZZ</name>
<dbReference type="EMBL" id="BART01017393">
    <property type="protein sequence ID" value="GAG77208.1"/>
    <property type="molecule type" value="Genomic_DNA"/>
</dbReference>
<reference evidence="1" key="1">
    <citation type="journal article" date="2014" name="Front. Microbiol.">
        <title>High frequency of phylogenetically diverse reductive dehalogenase-homologous genes in deep subseafloor sedimentary metagenomes.</title>
        <authorList>
            <person name="Kawai M."/>
            <person name="Futagami T."/>
            <person name="Toyoda A."/>
            <person name="Takaki Y."/>
            <person name="Nishi S."/>
            <person name="Hori S."/>
            <person name="Arai W."/>
            <person name="Tsubouchi T."/>
            <person name="Morono Y."/>
            <person name="Uchiyama I."/>
            <person name="Ito T."/>
            <person name="Fujiyama A."/>
            <person name="Inagaki F."/>
            <person name="Takami H."/>
        </authorList>
    </citation>
    <scope>NUCLEOTIDE SEQUENCE</scope>
    <source>
        <strain evidence="1">Expedition CK06-06</strain>
    </source>
</reference>
<comment type="caution">
    <text evidence="1">The sequence shown here is derived from an EMBL/GenBank/DDBJ whole genome shotgun (WGS) entry which is preliminary data.</text>
</comment>
<accession>X1AYN6</accession>
<sequence>MKNYMKEWEGTPYPEMLRDLPEIDVSLKGVRGWLLQSKDKQVAFFDIE</sequence>
<gene>
    <name evidence="1" type="ORF">S01H4_33125</name>
</gene>
<protein>
    <submittedName>
        <fullName evidence="1">Uncharacterized protein</fullName>
    </submittedName>
</protein>
<organism evidence="1">
    <name type="scientific">marine sediment metagenome</name>
    <dbReference type="NCBI Taxonomy" id="412755"/>
    <lineage>
        <taxon>unclassified sequences</taxon>
        <taxon>metagenomes</taxon>
        <taxon>ecological metagenomes</taxon>
    </lineage>
</organism>
<feature type="non-terminal residue" evidence="1">
    <location>
        <position position="48"/>
    </location>
</feature>
<dbReference type="AlphaFoldDB" id="X1AYN6"/>
<evidence type="ECO:0000313" key="1">
    <source>
        <dbReference type="EMBL" id="GAG77208.1"/>
    </source>
</evidence>